<evidence type="ECO:0000256" key="1">
    <source>
        <dbReference type="SAM" id="MobiDB-lite"/>
    </source>
</evidence>
<proteinExistence type="predicted"/>
<gene>
    <name evidence="2" type="ORF">FB45DRAFT_874755</name>
</gene>
<accession>A0AAD7FB33</accession>
<dbReference type="EMBL" id="JARKIF010000029">
    <property type="protein sequence ID" value="KAJ7613236.1"/>
    <property type="molecule type" value="Genomic_DNA"/>
</dbReference>
<sequence length="331" mass="36255">MSPIWASAWALRCQAINNKLVRNLTVAEAQLRVRNGNDTITSRTEFVGVRLPLSSIRTDESGPRKVPVVRDENSSSLGRLFIHSMSPRFPGSCVLDFFPATLEVRMGCVTASADDTRRVPSPWGVLFPPFGPYSRRPCPEDTDADDNGPPRATELGQTSLASDFILLFLTAGGQSQGDCGLWVAVVRCALRSSESFRREGFPGQKLEECRSRTSSALTGCAACAMGTKMYNTFLVRSSNNIHGGDNFDPNASMGKLGSQQEMQLGFQIPVVRQNSIFCIRITPESWTVASTLLLLLLGLGVDNESLNESRLTNRDPEREWGSGRDCIDTGR</sequence>
<feature type="region of interest" description="Disordered" evidence="1">
    <location>
        <begin position="307"/>
        <end position="331"/>
    </location>
</feature>
<feature type="compositionally biased region" description="Basic and acidic residues" evidence="1">
    <location>
        <begin position="311"/>
        <end position="331"/>
    </location>
</feature>
<reference evidence="2" key="1">
    <citation type="submission" date="2023-03" db="EMBL/GenBank/DDBJ databases">
        <title>Massive genome expansion in bonnet fungi (Mycena s.s.) driven by repeated elements and novel gene families across ecological guilds.</title>
        <authorList>
            <consortium name="Lawrence Berkeley National Laboratory"/>
            <person name="Harder C.B."/>
            <person name="Miyauchi S."/>
            <person name="Viragh M."/>
            <person name="Kuo A."/>
            <person name="Thoen E."/>
            <person name="Andreopoulos B."/>
            <person name="Lu D."/>
            <person name="Skrede I."/>
            <person name="Drula E."/>
            <person name="Henrissat B."/>
            <person name="Morin E."/>
            <person name="Kohler A."/>
            <person name="Barry K."/>
            <person name="LaButti K."/>
            <person name="Morin E."/>
            <person name="Salamov A."/>
            <person name="Lipzen A."/>
            <person name="Mereny Z."/>
            <person name="Hegedus B."/>
            <person name="Baldrian P."/>
            <person name="Stursova M."/>
            <person name="Weitz H."/>
            <person name="Taylor A."/>
            <person name="Grigoriev I.V."/>
            <person name="Nagy L.G."/>
            <person name="Martin F."/>
            <person name="Kauserud H."/>
        </authorList>
    </citation>
    <scope>NUCLEOTIDE SEQUENCE</scope>
    <source>
        <strain evidence="2">9284</strain>
    </source>
</reference>
<name>A0AAD7FB33_9AGAR</name>
<evidence type="ECO:0000313" key="2">
    <source>
        <dbReference type="EMBL" id="KAJ7613236.1"/>
    </source>
</evidence>
<dbReference type="Proteomes" id="UP001221142">
    <property type="component" value="Unassembled WGS sequence"/>
</dbReference>
<organism evidence="2 3">
    <name type="scientific">Roridomyces roridus</name>
    <dbReference type="NCBI Taxonomy" id="1738132"/>
    <lineage>
        <taxon>Eukaryota</taxon>
        <taxon>Fungi</taxon>
        <taxon>Dikarya</taxon>
        <taxon>Basidiomycota</taxon>
        <taxon>Agaricomycotina</taxon>
        <taxon>Agaricomycetes</taxon>
        <taxon>Agaricomycetidae</taxon>
        <taxon>Agaricales</taxon>
        <taxon>Marasmiineae</taxon>
        <taxon>Mycenaceae</taxon>
        <taxon>Roridomyces</taxon>
    </lineage>
</organism>
<comment type="caution">
    <text evidence="2">The sequence shown here is derived from an EMBL/GenBank/DDBJ whole genome shotgun (WGS) entry which is preliminary data.</text>
</comment>
<protein>
    <submittedName>
        <fullName evidence="2">Uncharacterized protein</fullName>
    </submittedName>
</protein>
<dbReference type="AlphaFoldDB" id="A0AAD7FB33"/>
<keyword evidence="3" id="KW-1185">Reference proteome</keyword>
<evidence type="ECO:0000313" key="3">
    <source>
        <dbReference type="Proteomes" id="UP001221142"/>
    </source>
</evidence>